<evidence type="ECO:0000313" key="10">
    <source>
        <dbReference type="Proteomes" id="UP000053328"/>
    </source>
</evidence>
<dbReference type="PANTHER" id="PTHR43731">
    <property type="entry name" value="RHOMBOID PROTEASE"/>
    <property type="match status" value="1"/>
</dbReference>
<evidence type="ECO:0000256" key="2">
    <source>
        <dbReference type="ARBA" id="ARBA00009045"/>
    </source>
</evidence>
<evidence type="ECO:0000256" key="5">
    <source>
        <dbReference type="ARBA" id="ARBA00022989"/>
    </source>
</evidence>
<dbReference type="EMBL" id="KN847495">
    <property type="protein sequence ID" value="KIW15943.1"/>
    <property type="molecule type" value="Genomic_DNA"/>
</dbReference>
<dbReference type="PANTHER" id="PTHR43731:SF14">
    <property type="entry name" value="PRESENILIN-ASSOCIATED RHOMBOID-LIKE PROTEIN, MITOCHONDRIAL"/>
    <property type="match status" value="1"/>
</dbReference>
<dbReference type="GO" id="GO:0004252">
    <property type="term" value="F:serine-type endopeptidase activity"/>
    <property type="evidence" value="ECO:0007669"/>
    <property type="project" value="InterPro"/>
</dbReference>
<dbReference type="GO" id="GO:0006465">
    <property type="term" value="P:signal peptide processing"/>
    <property type="evidence" value="ECO:0007669"/>
    <property type="project" value="TreeGrafter"/>
</dbReference>
<proteinExistence type="inferred from homology"/>
<keyword evidence="6 7" id="KW-0472">Membrane</keyword>
<evidence type="ECO:0000256" key="4">
    <source>
        <dbReference type="ARBA" id="ARBA00022801"/>
    </source>
</evidence>
<dbReference type="InterPro" id="IPR035952">
    <property type="entry name" value="Rhomboid-like_sf"/>
</dbReference>
<comment type="similarity">
    <text evidence="2">Belongs to the peptidase S54 family.</text>
</comment>
<keyword evidence="5 7" id="KW-1133">Transmembrane helix</keyword>
<dbReference type="GO" id="GO:0016020">
    <property type="term" value="C:membrane"/>
    <property type="evidence" value="ECO:0007669"/>
    <property type="project" value="UniProtKB-SubCell"/>
</dbReference>
<evidence type="ECO:0000256" key="1">
    <source>
        <dbReference type="ARBA" id="ARBA00004141"/>
    </source>
</evidence>
<name>A0A0D2BAC7_9EURO</name>
<feature type="domain" description="Peptidase S54 rhomboid" evidence="8">
    <location>
        <begin position="110"/>
        <end position="260"/>
    </location>
</feature>
<evidence type="ECO:0000256" key="7">
    <source>
        <dbReference type="SAM" id="Phobius"/>
    </source>
</evidence>
<dbReference type="SUPFAM" id="SSF144091">
    <property type="entry name" value="Rhomboid-like"/>
    <property type="match status" value="1"/>
</dbReference>
<evidence type="ECO:0000313" key="9">
    <source>
        <dbReference type="EMBL" id="KIW15943.1"/>
    </source>
</evidence>
<organism evidence="9 10">
    <name type="scientific">Exophiala spinifera</name>
    <dbReference type="NCBI Taxonomy" id="91928"/>
    <lineage>
        <taxon>Eukaryota</taxon>
        <taxon>Fungi</taxon>
        <taxon>Dikarya</taxon>
        <taxon>Ascomycota</taxon>
        <taxon>Pezizomycotina</taxon>
        <taxon>Eurotiomycetes</taxon>
        <taxon>Chaetothyriomycetidae</taxon>
        <taxon>Chaetothyriales</taxon>
        <taxon>Herpotrichiellaceae</taxon>
        <taxon>Exophiala</taxon>
    </lineage>
</organism>
<keyword evidence="3 7" id="KW-0812">Transmembrane</keyword>
<dbReference type="VEuPathDB" id="FungiDB:PV08_05993"/>
<dbReference type="Proteomes" id="UP000053328">
    <property type="component" value="Unassembled WGS sequence"/>
</dbReference>
<keyword evidence="10" id="KW-1185">Reference proteome</keyword>
<accession>A0A0D2BAC7</accession>
<dbReference type="HOGENOM" id="CLU_055068_7_3_1"/>
<dbReference type="InterPro" id="IPR050925">
    <property type="entry name" value="Rhomboid_protease_S54"/>
</dbReference>
<reference evidence="9 10" key="1">
    <citation type="submission" date="2015-01" db="EMBL/GenBank/DDBJ databases">
        <title>The Genome Sequence of Exophiala spinifera CBS89968.</title>
        <authorList>
            <consortium name="The Broad Institute Genomics Platform"/>
            <person name="Cuomo C."/>
            <person name="de Hoog S."/>
            <person name="Gorbushina A."/>
            <person name="Stielow B."/>
            <person name="Teixiera M."/>
            <person name="Abouelleil A."/>
            <person name="Chapman S.B."/>
            <person name="Priest M."/>
            <person name="Young S.K."/>
            <person name="Wortman J."/>
            <person name="Nusbaum C."/>
            <person name="Birren B."/>
        </authorList>
    </citation>
    <scope>NUCLEOTIDE SEQUENCE [LARGE SCALE GENOMIC DNA]</scope>
    <source>
        <strain evidence="9 10">CBS 89968</strain>
    </source>
</reference>
<dbReference type="Pfam" id="PF01694">
    <property type="entry name" value="Rhomboid"/>
    <property type="match status" value="1"/>
</dbReference>
<comment type="subcellular location">
    <subcellularLocation>
        <location evidence="1">Membrane</location>
        <topology evidence="1">Multi-pass membrane protein</topology>
    </subcellularLocation>
</comment>
<evidence type="ECO:0000256" key="3">
    <source>
        <dbReference type="ARBA" id="ARBA00022692"/>
    </source>
</evidence>
<evidence type="ECO:0000259" key="8">
    <source>
        <dbReference type="Pfam" id="PF01694"/>
    </source>
</evidence>
<dbReference type="AlphaFoldDB" id="A0A0D2BAC7"/>
<dbReference type="RefSeq" id="XP_016236159.1">
    <property type="nucleotide sequence ID" value="XM_016380332.1"/>
</dbReference>
<dbReference type="GeneID" id="27333076"/>
<feature type="transmembrane region" description="Helical" evidence="7">
    <location>
        <begin position="152"/>
        <end position="173"/>
    </location>
</feature>
<dbReference type="InterPro" id="IPR022764">
    <property type="entry name" value="Peptidase_S54_rhomboid_dom"/>
</dbReference>
<feature type="transmembrane region" description="Helical" evidence="7">
    <location>
        <begin position="185"/>
        <end position="203"/>
    </location>
</feature>
<dbReference type="OrthoDB" id="418595at2759"/>
<protein>
    <recommendedName>
        <fullName evidence="8">Peptidase S54 rhomboid domain-containing protein</fullName>
    </recommendedName>
</protein>
<dbReference type="Gene3D" id="1.20.1540.10">
    <property type="entry name" value="Rhomboid-like"/>
    <property type="match status" value="1"/>
</dbReference>
<sequence>MSSLLGFGDTRYSTDENKLQDALESLKAYLASEGVPGIYRPSRPYLIWDRGIMWTCMGTCGAVWLLWQIALKSGRLPLIPIRYQETQTKTRLREWLTTNFTCKTEDVRRGRWWTMVLAAFSHIDFAHLVSNLSAFSSFSKYLMFVGIAPHRFVALILGSALSGSLAATYHQALMEKQEHVQRRSLGMSAVCMGLIAAVAVLSPNATMSPMNLGRMPAWMAAFSYVLFDTYMIGSPTSMTGHPAHVGGAIFGAAYSCIALRGRLPLAEWLWK</sequence>
<gene>
    <name evidence="9" type="ORF">PV08_05993</name>
</gene>
<keyword evidence="4" id="KW-0378">Hydrolase</keyword>
<evidence type="ECO:0000256" key="6">
    <source>
        <dbReference type="ARBA" id="ARBA00023136"/>
    </source>
</evidence>